<proteinExistence type="predicted"/>
<feature type="transmembrane region" description="Helical" evidence="6">
    <location>
        <begin position="402"/>
        <end position="430"/>
    </location>
</feature>
<feature type="transmembrane region" description="Helical" evidence="6">
    <location>
        <begin position="101"/>
        <end position="127"/>
    </location>
</feature>
<sequence length="534" mass="58614">MFLNTQKFNSRSILQCRSYSLQVIMATEAGLPLLRQDGDHFPDCPGCLLERRKAASKGPLKKELTFVAIMVLCNALPISSLFPFIYFMVRDFGIAKSETSIGSYAGYIGSALMFGRFLTSTLWGIFADKYGRKVVMMIGTGTIVVFNTIFGFSSNFWLALTSRFLLGLFNGMLGSVRAYASEICRPEHQALGLSMVGTMWGVGLIIGPAIGGYFAQPSEKYPSLFPSGSIFDRFPYALPCLCISAVSFLGLLLSMWLPESIHSSKCISNRTRKIDINGNNISEDKTSRALSESEQNRRPIWKNWGMIAAVSVYCIWGLHDMGYSEIFSLWAVSPNNLGGLGFTTSDVGNVLAVSGAALLVFQLFAFAPLANRFGAINIIRVGTVLTVPLFAVYPVMARLHGVSLWATLISAAVIKNLLSICIVTGSFILINNSVPIYQRGLANGISMSSMSLFKAIAPATAGILFSWSQERITASFLPGMWMVVFILDIFVVITLILTFEPILPKSLLKPFREAIDDPPKQTEKLERSSSFTFN</sequence>
<evidence type="ECO:0000313" key="9">
    <source>
        <dbReference type="Proteomes" id="UP000825935"/>
    </source>
</evidence>
<protein>
    <recommendedName>
        <fullName evidence="7">Major facilitator superfamily (MFS) profile domain-containing protein</fullName>
    </recommendedName>
</protein>
<dbReference type="OMA" id="AWWACGI"/>
<dbReference type="AlphaFoldDB" id="A0A8T2U1T6"/>
<feature type="transmembrane region" description="Helical" evidence="6">
    <location>
        <begin position="234"/>
        <end position="257"/>
    </location>
</feature>
<dbReference type="InterPro" id="IPR036259">
    <property type="entry name" value="MFS_trans_sf"/>
</dbReference>
<comment type="subcellular location">
    <subcellularLocation>
        <location evidence="1">Membrane</location>
        <topology evidence="1">Multi-pass membrane protein</topology>
    </subcellularLocation>
</comment>
<feature type="transmembrane region" description="Helical" evidence="6">
    <location>
        <begin position="300"/>
        <end position="319"/>
    </location>
</feature>
<keyword evidence="5 6" id="KW-0472">Membrane</keyword>
<dbReference type="CDD" id="cd17330">
    <property type="entry name" value="MFS_SLC46_TetA_like"/>
    <property type="match status" value="1"/>
</dbReference>
<dbReference type="PANTHER" id="PTHR23504:SF15">
    <property type="entry name" value="MAJOR FACILITATOR SUPERFAMILY (MFS) PROFILE DOMAIN-CONTAINING PROTEIN"/>
    <property type="match status" value="1"/>
</dbReference>
<dbReference type="GO" id="GO:0022857">
    <property type="term" value="F:transmembrane transporter activity"/>
    <property type="evidence" value="ECO:0007669"/>
    <property type="project" value="InterPro"/>
</dbReference>
<dbReference type="InterPro" id="IPR020846">
    <property type="entry name" value="MFS_dom"/>
</dbReference>
<keyword evidence="4 6" id="KW-1133">Transmembrane helix</keyword>
<feature type="transmembrane region" description="Helical" evidence="6">
    <location>
        <begin position="451"/>
        <end position="468"/>
    </location>
</feature>
<feature type="transmembrane region" description="Helical" evidence="6">
    <location>
        <begin position="191"/>
        <end position="214"/>
    </location>
</feature>
<dbReference type="PANTHER" id="PTHR23504">
    <property type="entry name" value="MAJOR FACILITATOR SUPERFAMILY DOMAIN-CONTAINING PROTEIN 10"/>
    <property type="match status" value="1"/>
</dbReference>
<feature type="transmembrane region" description="Helical" evidence="6">
    <location>
        <begin position="378"/>
        <end position="396"/>
    </location>
</feature>
<feature type="domain" description="Major facilitator superfamily (MFS) profile" evidence="7">
    <location>
        <begin position="63"/>
        <end position="506"/>
    </location>
</feature>
<comment type="caution">
    <text evidence="8">The sequence shown here is derived from an EMBL/GenBank/DDBJ whole genome shotgun (WGS) entry which is preliminary data.</text>
</comment>
<evidence type="ECO:0000256" key="4">
    <source>
        <dbReference type="ARBA" id="ARBA00022989"/>
    </source>
</evidence>
<evidence type="ECO:0000256" key="1">
    <source>
        <dbReference type="ARBA" id="ARBA00004141"/>
    </source>
</evidence>
<dbReference type="GO" id="GO:0016020">
    <property type="term" value="C:membrane"/>
    <property type="evidence" value="ECO:0007669"/>
    <property type="project" value="UniProtKB-SubCell"/>
</dbReference>
<evidence type="ECO:0000256" key="2">
    <source>
        <dbReference type="ARBA" id="ARBA00022448"/>
    </source>
</evidence>
<dbReference type="Pfam" id="PF07690">
    <property type="entry name" value="MFS_1"/>
    <property type="match status" value="2"/>
</dbReference>
<reference evidence="8" key="1">
    <citation type="submission" date="2021-08" db="EMBL/GenBank/DDBJ databases">
        <title>WGS assembly of Ceratopteris richardii.</title>
        <authorList>
            <person name="Marchant D.B."/>
            <person name="Chen G."/>
            <person name="Jenkins J."/>
            <person name="Shu S."/>
            <person name="Leebens-Mack J."/>
            <person name="Grimwood J."/>
            <person name="Schmutz J."/>
            <person name="Soltis P."/>
            <person name="Soltis D."/>
            <person name="Chen Z.-H."/>
        </authorList>
    </citation>
    <scope>NUCLEOTIDE SEQUENCE</scope>
    <source>
        <strain evidence="8">Whitten #5841</strain>
        <tissue evidence="8">Leaf</tissue>
    </source>
</reference>
<dbReference type="Gene3D" id="1.20.1250.20">
    <property type="entry name" value="MFS general substrate transporter like domains"/>
    <property type="match status" value="1"/>
</dbReference>
<feature type="transmembrane region" description="Helical" evidence="6">
    <location>
        <begin position="134"/>
        <end position="150"/>
    </location>
</feature>
<evidence type="ECO:0000256" key="3">
    <source>
        <dbReference type="ARBA" id="ARBA00022692"/>
    </source>
</evidence>
<evidence type="ECO:0000256" key="6">
    <source>
        <dbReference type="SAM" id="Phobius"/>
    </source>
</evidence>
<gene>
    <name evidence="8" type="ORF">KP509_09G008900</name>
</gene>
<dbReference type="OrthoDB" id="10262656at2759"/>
<feature type="transmembrane region" description="Helical" evidence="6">
    <location>
        <begin position="480"/>
        <end position="499"/>
    </location>
</feature>
<dbReference type="InterPro" id="IPR011701">
    <property type="entry name" value="MFS"/>
</dbReference>
<evidence type="ECO:0000259" key="7">
    <source>
        <dbReference type="PROSITE" id="PS50850"/>
    </source>
</evidence>
<keyword evidence="3 6" id="KW-0812">Transmembrane</keyword>
<evidence type="ECO:0000313" key="8">
    <source>
        <dbReference type="EMBL" id="KAH7428618.1"/>
    </source>
</evidence>
<dbReference type="PROSITE" id="PS50850">
    <property type="entry name" value="MFS"/>
    <property type="match status" value="1"/>
</dbReference>
<dbReference type="SUPFAM" id="SSF103473">
    <property type="entry name" value="MFS general substrate transporter"/>
    <property type="match status" value="1"/>
</dbReference>
<name>A0A8T2U1T6_CERRI</name>
<dbReference type="EMBL" id="CM035414">
    <property type="protein sequence ID" value="KAH7428618.1"/>
    <property type="molecule type" value="Genomic_DNA"/>
</dbReference>
<accession>A0A8T2U1T6</accession>
<keyword evidence="2" id="KW-0813">Transport</keyword>
<keyword evidence="9" id="KW-1185">Reference proteome</keyword>
<dbReference type="Proteomes" id="UP000825935">
    <property type="component" value="Chromosome 9"/>
</dbReference>
<organism evidence="8 9">
    <name type="scientific">Ceratopteris richardii</name>
    <name type="common">Triangle waterfern</name>
    <dbReference type="NCBI Taxonomy" id="49495"/>
    <lineage>
        <taxon>Eukaryota</taxon>
        <taxon>Viridiplantae</taxon>
        <taxon>Streptophyta</taxon>
        <taxon>Embryophyta</taxon>
        <taxon>Tracheophyta</taxon>
        <taxon>Polypodiopsida</taxon>
        <taxon>Polypodiidae</taxon>
        <taxon>Polypodiales</taxon>
        <taxon>Pteridineae</taxon>
        <taxon>Pteridaceae</taxon>
        <taxon>Parkerioideae</taxon>
        <taxon>Ceratopteris</taxon>
    </lineage>
</organism>
<feature type="transmembrane region" description="Helical" evidence="6">
    <location>
        <begin position="156"/>
        <end position="179"/>
    </location>
</feature>
<feature type="transmembrane region" description="Helical" evidence="6">
    <location>
        <begin position="66"/>
        <end position="89"/>
    </location>
</feature>
<feature type="transmembrane region" description="Helical" evidence="6">
    <location>
        <begin position="347"/>
        <end position="366"/>
    </location>
</feature>
<evidence type="ECO:0000256" key="5">
    <source>
        <dbReference type="ARBA" id="ARBA00023136"/>
    </source>
</evidence>